<sequence length="222" mass="24597">MVLASANNFNTLLAIRFFVGLAESTFYPAIQYVIGSWYKPDELAKRSMIFHTASSIGPMVSGFLQAGAYTGLHGKGGLAGWRWLFIIDGVITIPIAILGFWIMPDLPTTTRPSVLYTQKQLDIGIKRMEEIGRKPPAAFTKKKIIGFFTNWHIWVMVPMYILFNNGSGPASSSSMTFWLQSFNTPGHTVYTVPQINTYPLGAYGVTIILSMPQIFLVSVNAC</sequence>
<feature type="transmembrane region" description="Helical" evidence="6">
    <location>
        <begin position="144"/>
        <end position="163"/>
    </location>
</feature>
<dbReference type="Proteomes" id="UP000308730">
    <property type="component" value="Unassembled WGS sequence"/>
</dbReference>
<keyword evidence="5 6" id="KW-0472">Membrane</keyword>
<evidence type="ECO:0000259" key="7">
    <source>
        <dbReference type="PROSITE" id="PS50850"/>
    </source>
</evidence>
<evidence type="ECO:0000313" key="8">
    <source>
        <dbReference type="EMBL" id="THH29469.1"/>
    </source>
</evidence>
<dbReference type="GO" id="GO:0022857">
    <property type="term" value="F:transmembrane transporter activity"/>
    <property type="evidence" value="ECO:0007669"/>
    <property type="project" value="InterPro"/>
</dbReference>
<keyword evidence="3 6" id="KW-0812">Transmembrane</keyword>
<comment type="caution">
    <text evidence="8">The sequence shown here is derived from an EMBL/GenBank/DDBJ whole genome shotgun (WGS) entry which is preliminary data.</text>
</comment>
<keyword evidence="9" id="KW-1185">Reference proteome</keyword>
<accession>A0A4S4MTH0</accession>
<keyword evidence="2" id="KW-0813">Transport</keyword>
<evidence type="ECO:0000256" key="5">
    <source>
        <dbReference type="ARBA" id="ARBA00023136"/>
    </source>
</evidence>
<evidence type="ECO:0000256" key="1">
    <source>
        <dbReference type="ARBA" id="ARBA00004141"/>
    </source>
</evidence>
<dbReference type="InterPro" id="IPR036259">
    <property type="entry name" value="MFS_trans_sf"/>
</dbReference>
<dbReference type="PANTHER" id="PTHR43791:SF39">
    <property type="entry name" value="TRANSPORTER LIZ1_SEO1, PUTATIVE (AFU_ORTHOLOGUE AFUA_3G00980)-RELATED"/>
    <property type="match status" value="1"/>
</dbReference>
<evidence type="ECO:0000313" key="9">
    <source>
        <dbReference type="Proteomes" id="UP000308730"/>
    </source>
</evidence>
<evidence type="ECO:0000256" key="4">
    <source>
        <dbReference type="ARBA" id="ARBA00022989"/>
    </source>
</evidence>
<dbReference type="Gene3D" id="1.20.1250.20">
    <property type="entry name" value="MFS general substrate transporter like domains"/>
    <property type="match status" value="1"/>
</dbReference>
<evidence type="ECO:0000256" key="6">
    <source>
        <dbReference type="SAM" id="Phobius"/>
    </source>
</evidence>
<protein>
    <recommendedName>
        <fullName evidence="7">Major facilitator superfamily (MFS) profile domain-containing protein</fullName>
    </recommendedName>
</protein>
<evidence type="ECO:0000256" key="3">
    <source>
        <dbReference type="ARBA" id="ARBA00022692"/>
    </source>
</evidence>
<dbReference type="PROSITE" id="PS50850">
    <property type="entry name" value="MFS"/>
    <property type="match status" value="1"/>
</dbReference>
<dbReference type="Pfam" id="PF07690">
    <property type="entry name" value="MFS_1"/>
    <property type="match status" value="1"/>
</dbReference>
<comment type="subcellular location">
    <subcellularLocation>
        <location evidence="1">Membrane</location>
        <topology evidence="1">Multi-pass membrane protein</topology>
    </subcellularLocation>
</comment>
<dbReference type="SUPFAM" id="SSF103473">
    <property type="entry name" value="MFS general substrate transporter"/>
    <property type="match status" value="1"/>
</dbReference>
<dbReference type="PANTHER" id="PTHR43791">
    <property type="entry name" value="PERMEASE-RELATED"/>
    <property type="match status" value="1"/>
</dbReference>
<evidence type="ECO:0000256" key="2">
    <source>
        <dbReference type="ARBA" id="ARBA00022448"/>
    </source>
</evidence>
<feature type="transmembrane region" description="Helical" evidence="6">
    <location>
        <begin position="12"/>
        <end position="35"/>
    </location>
</feature>
<name>A0A4S4MTH0_9APHY</name>
<dbReference type="GO" id="GO:0016020">
    <property type="term" value="C:membrane"/>
    <property type="evidence" value="ECO:0007669"/>
    <property type="project" value="UniProtKB-SubCell"/>
</dbReference>
<feature type="domain" description="Major facilitator superfamily (MFS) profile" evidence="7">
    <location>
        <begin position="1"/>
        <end position="222"/>
    </location>
</feature>
<dbReference type="EMBL" id="SGPM01000122">
    <property type="protein sequence ID" value="THH29469.1"/>
    <property type="molecule type" value="Genomic_DNA"/>
</dbReference>
<reference evidence="8 9" key="1">
    <citation type="submission" date="2019-02" db="EMBL/GenBank/DDBJ databases">
        <title>Genome sequencing of the rare red list fungi Antrodiella citrinella (Flaviporus citrinellus).</title>
        <authorList>
            <person name="Buettner E."/>
            <person name="Kellner H."/>
        </authorList>
    </citation>
    <scope>NUCLEOTIDE SEQUENCE [LARGE SCALE GENOMIC DNA]</scope>
    <source>
        <strain evidence="8 9">DSM 108506</strain>
    </source>
</reference>
<dbReference type="InterPro" id="IPR011701">
    <property type="entry name" value="MFS"/>
</dbReference>
<dbReference type="AlphaFoldDB" id="A0A4S4MTH0"/>
<dbReference type="InterPro" id="IPR020846">
    <property type="entry name" value="MFS_dom"/>
</dbReference>
<feature type="transmembrane region" description="Helical" evidence="6">
    <location>
        <begin position="81"/>
        <end position="103"/>
    </location>
</feature>
<feature type="transmembrane region" description="Helical" evidence="6">
    <location>
        <begin position="200"/>
        <end position="219"/>
    </location>
</feature>
<proteinExistence type="predicted"/>
<gene>
    <name evidence="8" type="ORF">EUX98_g4716</name>
</gene>
<keyword evidence="4 6" id="KW-1133">Transmembrane helix</keyword>
<organism evidence="8 9">
    <name type="scientific">Antrodiella citrinella</name>
    <dbReference type="NCBI Taxonomy" id="2447956"/>
    <lineage>
        <taxon>Eukaryota</taxon>
        <taxon>Fungi</taxon>
        <taxon>Dikarya</taxon>
        <taxon>Basidiomycota</taxon>
        <taxon>Agaricomycotina</taxon>
        <taxon>Agaricomycetes</taxon>
        <taxon>Polyporales</taxon>
        <taxon>Steccherinaceae</taxon>
        <taxon>Antrodiella</taxon>
    </lineage>
</organism>
<dbReference type="OrthoDB" id="3639251at2759"/>